<reference evidence="9" key="2">
    <citation type="submission" date="2021-04" db="EMBL/GenBank/DDBJ databases">
        <authorList>
            <person name="Gilroy R."/>
        </authorList>
    </citation>
    <scope>NUCLEOTIDE SEQUENCE</scope>
    <source>
        <strain evidence="9">Gambia16-554</strain>
    </source>
</reference>
<feature type="domain" description="4Fe-4S ferredoxin-type" evidence="8">
    <location>
        <begin position="379"/>
        <end position="411"/>
    </location>
</feature>
<dbReference type="PANTHER" id="PTHR30176">
    <property type="entry name" value="FERREDOXIN-TYPE PROTEIN NAPH"/>
    <property type="match status" value="1"/>
</dbReference>
<feature type="transmembrane region" description="Helical" evidence="7">
    <location>
        <begin position="103"/>
        <end position="125"/>
    </location>
</feature>
<feature type="domain" description="4Fe-4S ferredoxin-type" evidence="8">
    <location>
        <begin position="215"/>
        <end position="244"/>
    </location>
</feature>
<evidence type="ECO:0000256" key="6">
    <source>
        <dbReference type="ARBA" id="ARBA00023014"/>
    </source>
</evidence>
<feature type="domain" description="4Fe-4S ferredoxin-type" evidence="8">
    <location>
        <begin position="475"/>
        <end position="507"/>
    </location>
</feature>
<dbReference type="InterPro" id="IPR051684">
    <property type="entry name" value="Electron_Trans/Redox"/>
</dbReference>
<evidence type="ECO:0000256" key="7">
    <source>
        <dbReference type="SAM" id="Phobius"/>
    </source>
</evidence>
<reference evidence="9" key="1">
    <citation type="journal article" date="2021" name="PeerJ">
        <title>Extensive microbial diversity within the chicken gut microbiome revealed by metagenomics and culture.</title>
        <authorList>
            <person name="Gilroy R."/>
            <person name="Ravi A."/>
            <person name="Getino M."/>
            <person name="Pursley I."/>
            <person name="Horton D.L."/>
            <person name="Alikhan N.F."/>
            <person name="Baker D."/>
            <person name="Gharbi K."/>
            <person name="Hall N."/>
            <person name="Watson M."/>
            <person name="Adriaenssens E.M."/>
            <person name="Foster-Nyarko E."/>
            <person name="Jarju S."/>
            <person name="Secka A."/>
            <person name="Antonio M."/>
            <person name="Oren A."/>
            <person name="Chaudhuri R.R."/>
            <person name="La Ragione R."/>
            <person name="Hildebrand F."/>
            <person name="Pallen M.J."/>
        </authorList>
    </citation>
    <scope>NUCLEOTIDE SEQUENCE</scope>
    <source>
        <strain evidence="9">Gambia16-554</strain>
    </source>
</reference>
<dbReference type="InterPro" id="IPR017900">
    <property type="entry name" value="4Fe4S_Fe_S_CS"/>
</dbReference>
<gene>
    <name evidence="9" type="ORF">IAC04_06125</name>
</gene>
<feature type="domain" description="4Fe-4S ferredoxin-type" evidence="8">
    <location>
        <begin position="245"/>
        <end position="271"/>
    </location>
</feature>
<dbReference type="Pfam" id="PF00037">
    <property type="entry name" value="Fer4"/>
    <property type="match status" value="2"/>
</dbReference>
<keyword evidence="7" id="KW-0812">Transmembrane</keyword>
<comment type="caution">
    <text evidence="9">The sequence shown here is derived from an EMBL/GenBank/DDBJ whole genome shotgun (WGS) entry which is preliminary data.</text>
</comment>
<dbReference type="GO" id="GO:0046872">
    <property type="term" value="F:metal ion binding"/>
    <property type="evidence" value="ECO:0007669"/>
    <property type="project" value="UniProtKB-KW"/>
</dbReference>
<feature type="transmembrane region" description="Helical" evidence="7">
    <location>
        <begin position="40"/>
        <end position="58"/>
    </location>
</feature>
<keyword evidence="4" id="KW-0249">Electron transport</keyword>
<dbReference type="PROSITE" id="PS51379">
    <property type="entry name" value="4FE4S_FER_2"/>
    <property type="match status" value="6"/>
</dbReference>
<dbReference type="CDD" id="cd16373">
    <property type="entry name" value="DMSOR_beta_like"/>
    <property type="match status" value="1"/>
</dbReference>
<evidence type="ECO:0000256" key="1">
    <source>
        <dbReference type="ARBA" id="ARBA00022448"/>
    </source>
</evidence>
<dbReference type="GO" id="GO:0051539">
    <property type="term" value="F:4 iron, 4 sulfur cluster binding"/>
    <property type="evidence" value="ECO:0007669"/>
    <property type="project" value="UniProtKB-KW"/>
</dbReference>
<keyword evidence="3" id="KW-0479">Metal-binding</keyword>
<evidence type="ECO:0000256" key="3">
    <source>
        <dbReference type="ARBA" id="ARBA00022723"/>
    </source>
</evidence>
<organism evidence="9 10">
    <name type="scientific">Candidatus Coprenecus stercoravium</name>
    <dbReference type="NCBI Taxonomy" id="2840735"/>
    <lineage>
        <taxon>Bacteria</taxon>
        <taxon>Pseudomonadati</taxon>
        <taxon>Bacteroidota</taxon>
        <taxon>Bacteroidia</taxon>
        <taxon>Bacteroidales</taxon>
        <taxon>Rikenellaceae</taxon>
        <taxon>Rikenellaceae incertae sedis</taxon>
        <taxon>Candidatus Coprenecus</taxon>
    </lineage>
</organism>
<name>A0A9D2GSA6_9BACT</name>
<sequence length="513" mass="56230">MLRKIRISLALIFFTGITLLFLDFTGTLHAWLGWMAKVQFLPAVMALNAGVIIALVLLTLIFGRVYCSVICPLGVMQDIMAWLGKKQKKNRYSYSPAKSWLRYGVLVLFIAAMVAGVGSFVALLAPYSSYGRIVSNLFAPVYGWSNNLLALLAERADSYAFYETDVWLRSLPTFIIAAVTFVLLFILAWRNGRTYCNTICPVGTVLGFLSRFSWLRPVIDTDKCISCRKCERNCKASCIDIANHRIDYSRCVACMDCIGNCPKDAISYVHPKKAASEAHSAGAAPKADKTEAVDASRRGFLTASLMTAAAVTVKAQEIKVDGGLAKIEDKVIPERRTPIVPPGAVSLRHFAQHCTGCQLCVSVCPNGVLRPATDLMRLMQPEMSYERGYCRPECTKCSEVCPAGAIRPIDVAEKSATHIGHAVWIKHNCIPVRDGQSCGNCARHCPAGAIQMVPLKGHLRHRGGREDGNDGKELMVPAINTERCIGCGACENLCPARPFTAIYVEGNEVHRTM</sequence>
<keyword evidence="5" id="KW-0408">Iron</keyword>
<evidence type="ECO:0000256" key="4">
    <source>
        <dbReference type="ARBA" id="ARBA00022982"/>
    </source>
</evidence>
<keyword evidence="1" id="KW-0813">Transport</keyword>
<dbReference type="GO" id="GO:0005886">
    <property type="term" value="C:plasma membrane"/>
    <property type="evidence" value="ECO:0007669"/>
    <property type="project" value="TreeGrafter"/>
</dbReference>
<dbReference type="Proteomes" id="UP000824115">
    <property type="component" value="Unassembled WGS sequence"/>
</dbReference>
<feature type="domain" description="4Fe-4S ferredoxin-type" evidence="8">
    <location>
        <begin position="420"/>
        <end position="455"/>
    </location>
</feature>
<dbReference type="PROSITE" id="PS00198">
    <property type="entry name" value="4FE4S_FER_1"/>
    <property type="match status" value="3"/>
</dbReference>
<keyword evidence="7" id="KW-1133">Transmembrane helix</keyword>
<feature type="domain" description="4Fe-4S ferredoxin-type" evidence="8">
    <location>
        <begin position="345"/>
        <end position="374"/>
    </location>
</feature>
<dbReference type="Pfam" id="PF12838">
    <property type="entry name" value="Fer4_7"/>
    <property type="match status" value="1"/>
</dbReference>
<protein>
    <submittedName>
        <fullName evidence="9">4Fe-4S binding protein</fullName>
    </submittedName>
</protein>
<keyword evidence="6" id="KW-0411">Iron-sulfur</keyword>
<dbReference type="InterPro" id="IPR017896">
    <property type="entry name" value="4Fe4S_Fe-S-bd"/>
</dbReference>
<dbReference type="AlphaFoldDB" id="A0A9D2GSA6"/>
<dbReference type="Pfam" id="PF12801">
    <property type="entry name" value="Fer4_5"/>
    <property type="match status" value="2"/>
</dbReference>
<proteinExistence type="predicted"/>
<dbReference type="EMBL" id="DXAW01000106">
    <property type="protein sequence ID" value="HIZ86049.1"/>
    <property type="molecule type" value="Genomic_DNA"/>
</dbReference>
<keyword evidence="2" id="KW-0004">4Fe-4S</keyword>
<keyword evidence="7" id="KW-0472">Membrane</keyword>
<accession>A0A9D2GSA6</accession>
<evidence type="ECO:0000313" key="9">
    <source>
        <dbReference type="EMBL" id="HIZ86049.1"/>
    </source>
</evidence>
<feature type="transmembrane region" description="Helical" evidence="7">
    <location>
        <begin position="166"/>
        <end position="188"/>
    </location>
</feature>
<evidence type="ECO:0000256" key="2">
    <source>
        <dbReference type="ARBA" id="ARBA00022485"/>
    </source>
</evidence>
<dbReference type="PANTHER" id="PTHR30176:SF3">
    <property type="entry name" value="FERREDOXIN-TYPE PROTEIN NAPH"/>
    <property type="match status" value="1"/>
</dbReference>
<dbReference type="Gene3D" id="3.30.70.20">
    <property type="match status" value="3"/>
</dbReference>
<evidence type="ECO:0000256" key="5">
    <source>
        <dbReference type="ARBA" id="ARBA00023004"/>
    </source>
</evidence>
<evidence type="ECO:0000259" key="8">
    <source>
        <dbReference type="PROSITE" id="PS51379"/>
    </source>
</evidence>
<dbReference type="SUPFAM" id="SSF54862">
    <property type="entry name" value="4Fe-4S ferredoxins"/>
    <property type="match status" value="2"/>
</dbReference>
<evidence type="ECO:0000313" key="10">
    <source>
        <dbReference type="Proteomes" id="UP000824115"/>
    </source>
</evidence>